<dbReference type="Pfam" id="PF06220">
    <property type="entry name" value="zf-U1"/>
    <property type="match status" value="1"/>
</dbReference>
<evidence type="ECO:0000256" key="1">
    <source>
        <dbReference type="ARBA" id="ARBA00004123"/>
    </source>
</evidence>
<dbReference type="GeneID" id="30029593"/>
<dbReference type="OrthoDB" id="76567at2759"/>
<dbReference type="InterPro" id="IPR000690">
    <property type="entry name" value="Matrin/U1-C_Znf_C2H2"/>
</dbReference>
<keyword evidence="4" id="KW-0862">Zinc</keyword>
<comment type="subcellular location">
    <subcellularLocation>
        <location evidence="1">Nucleus</location>
    </subcellularLocation>
</comment>
<protein>
    <submittedName>
        <fullName evidence="10">Zf-U1-domain-containing protein</fullName>
    </submittedName>
</protein>
<gene>
    <name evidence="10" type="ORF">METBIDRAFT_35503</name>
</gene>
<dbReference type="InterPro" id="IPR036236">
    <property type="entry name" value="Znf_C2H2_sf"/>
</dbReference>
<keyword evidence="7" id="KW-0687">Ribonucleoprotein</keyword>
<proteinExistence type="predicted"/>
<keyword evidence="3" id="KW-0863">Zinc-finger</keyword>
<keyword evidence="6" id="KW-0539">Nucleus</keyword>
<dbReference type="GO" id="GO:0005685">
    <property type="term" value="C:U1 snRNP"/>
    <property type="evidence" value="ECO:0007669"/>
    <property type="project" value="InterPro"/>
</dbReference>
<name>A0A1A0HIM5_9ASCO</name>
<accession>A0A1A0HIM5</accession>
<evidence type="ECO:0000313" key="11">
    <source>
        <dbReference type="Proteomes" id="UP000092555"/>
    </source>
</evidence>
<keyword evidence="11" id="KW-1185">Reference proteome</keyword>
<dbReference type="RefSeq" id="XP_018714337.1">
    <property type="nucleotide sequence ID" value="XM_018856617.1"/>
</dbReference>
<evidence type="ECO:0000256" key="2">
    <source>
        <dbReference type="ARBA" id="ARBA00022723"/>
    </source>
</evidence>
<keyword evidence="5" id="KW-0694">RNA-binding</keyword>
<evidence type="ECO:0000256" key="3">
    <source>
        <dbReference type="ARBA" id="ARBA00022771"/>
    </source>
</evidence>
<feature type="region of interest" description="Disordered" evidence="8">
    <location>
        <begin position="70"/>
        <end position="108"/>
    </location>
</feature>
<dbReference type="EMBL" id="LXTC01000001">
    <property type="protein sequence ID" value="OBA23856.1"/>
    <property type="molecule type" value="Genomic_DNA"/>
</dbReference>
<dbReference type="SMART" id="SM00451">
    <property type="entry name" value="ZnF_U1"/>
    <property type="match status" value="1"/>
</dbReference>
<evidence type="ECO:0000256" key="7">
    <source>
        <dbReference type="ARBA" id="ARBA00023274"/>
    </source>
</evidence>
<sequence length="135" mass="15880">MPKYYCDYCKSYLTHDKMSVRKSHLSGRNHIKFYCSYYEEKAKQLGIWDSSESKYQIDLEYLTSQEPSPDNFAREVVREREKSTVRRTDDMAEEVCLPPPPNLSKLAPPPPSVLRLTAEHSHLISVNMARQEYRF</sequence>
<dbReference type="Gene3D" id="3.30.160.60">
    <property type="entry name" value="Classic Zinc Finger"/>
    <property type="match status" value="1"/>
</dbReference>
<dbReference type="InterPro" id="IPR013085">
    <property type="entry name" value="U1-CZ_Znf_C2H2"/>
</dbReference>
<dbReference type="GO" id="GO:0000395">
    <property type="term" value="P:mRNA 5'-splice site recognition"/>
    <property type="evidence" value="ECO:0007669"/>
    <property type="project" value="InterPro"/>
</dbReference>
<keyword evidence="2" id="KW-0479">Metal-binding</keyword>
<comment type="caution">
    <text evidence="10">The sequence shown here is derived from an EMBL/GenBank/DDBJ whole genome shotgun (WGS) entry which is preliminary data.</text>
</comment>
<evidence type="ECO:0000256" key="4">
    <source>
        <dbReference type="ARBA" id="ARBA00022833"/>
    </source>
</evidence>
<dbReference type="Proteomes" id="UP000092555">
    <property type="component" value="Unassembled WGS sequence"/>
</dbReference>
<evidence type="ECO:0000256" key="6">
    <source>
        <dbReference type="ARBA" id="ARBA00023242"/>
    </source>
</evidence>
<dbReference type="InterPro" id="IPR017340">
    <property type="entry name" value="U1_snRNP-C"/>
</dbReference>
<dbReference type="AlphaFoldDB" id="A0A1A0HIM5"/>
<dbReference type="GO" id="GO:0008270">
    <property type="term" value="F:zinc ion binding"/>
    <property type="evidence" value="ECO:0007669"/>
    <property type="project" value="UniProtKB-KW"/>
</dbReference>
<evidence type="ECO:0000256" key="8">
    <source>
        <dbReference type="SAM" id="MobiDB-lite"/>
    </source>
</evidence>
<feature type="compositionally biased region" description="Basic and acidic residues" evidence="8">
    <location>
        <begin position="72"/>
        <end position="90"/>
    </location>
</feature>
<dbReference type="PANTHER" id="PTHR31148:SF1">
    <property type="entry name" value="U1 SMALL NUCLEAR RIBONUCLEOPROTEIN C"/>
    <property type="match status" value="1"/>
</dbReference>
<dbReference type="PIRSF" id="PIRSF037969">
    <property type="entry name" value="U1_snRNP-C"/>
    <property type="match status" value="1"/>
</dbReference>
<dbReference type="GO" id="GO:0030627">
    <property type="term" value="F:pre-mRNA 5'-splice site binding"/>
    <property type="evidence" value="ECO:0007669"/>
    <property type="project" value="InterPro"/>
</dbReference>
<evidence type="ECO:0000259" key="9">
    <source>
        <dbReference type="PROSITE" id="PS50171"/>
    </source>
</evidence>
<dbReference type="STRING" id="869754.A0A1A0HIM5"/>
<feature type="domain" description="Matrin-type" evidence="9">
    <location>
        <begin position="4"/>
        <end position="30"/>
    </location>
</feature>
<dbReference type="PROSITE" id="PS50171">
    <property type="entry name" value="ZF_MATRIN"/>
    <property type="match status" value="1"/>
</dbReference>
<dbReference type="SUPFAM" id="SSF57667">
    <property type="entry name" value="beta-beta-alpha zinc fingers"/>
    <property type="match status" value="1"/>
</dbReference>
<evidence type="ECO:0000313" key="10">
    <source>
        <dbReference type="EMBL" id="OBA23856.1"/>
    </source>
</evidence>
<organism evidence="10 11">
    <name type="scientific">Metschnikowia bicuspidata var. bicuspidata NRRL YB-4993</name>
    <dbReference type="NCBI Taxonomy" id="869754"/>
    <lineage>
        <taxon>Eukaryota</taxon>
        <taxon>Fungi</taxon>
        <taxon>Dikarya</taxon>
        <taxon>Ascomycota</taxon>
        <taxon>Saccharomycotina</taxon>
        <taxon>Pichiomycetes</taxon>
        <taxon>Metschnikowiaceae</taxon>
        <taxon>Metschnikowia</taxon>
    </lineage>
</organism>
<evidence type="ECO:0000256" key="5">
    <source>
        <dbReference type="ARBA" id="ARBA00022884"/>
    </source>
</evidence>
<dbReference type="PANTHER" id="PTHR31148">
    <property type="entry name" value="U1 SMALL NUCLEAR RIBONUCLEOPROTEIN C"/>
    <property type="match status" value="1"/>
</dbReference>
<dbReference type="InterPro" id="IPR003604">
    <property type="entry name" value="Matrin/U1-like-C_Znf_C2H2"/>
</dbReference>
<feature type="compositionally biased region" description="Pro residues" evidence="8">
    <location>
        <begin position="97"/>
        <end position="108"/>
    </location>
</feature>
<reference evidence="10 11" key="1">
    <citation type="submission" date="2016-05" db="EMBL/GenBank/DDBJ databases">
        <title>Comparative genomics of biotechnologically important yeasts.</title>
        <authorList>
            <consortium name="DOE Joint Genome Institute"/>
            <person name="Riley R."/>
            <person name="Haridas S."/>
            <person name="Wolfe K.H."/>
            <person name="Lopes M.R."/>
            <person name="Hittinger C.T."/>
            <person name="Goker M."/>
            <person name="Salamov A."/>
            <person name="Wisecaver J."/>
            <person name="Long T.M."/>
            <person name="Aerts A.L."/>
            <person name="Barry K."/>
            <person name="Choi C."/>
            <person name="Clum A."/>
            <person name="Coughlan A.Y."/>
            <person name="Deshpande S."/>
            <person name="Douglass A.P."/>
            <person name="Hanson S.J."/>
            <person name="Klenk H.-P."/>
            <person name="LaButti K."/>
            <person name="Lapidus A."/>
            <person name="Lindquist E."/>
            <person name="Lipzen A."/>
            <person name="Meier-kolthoff J.P."/>
            <person name="Ohm R.A."/>
            <person name="Otillar R.P."/>
            <person name="Pangilinan J."/>
            <person name="Peng Y."/>
            <person name="Rokas A."/>
            <person name="Rosa C.A."/>
            <person name="Scheuner C."/>
            <person name="Sibirny A.A."/>
            <person name="Slot J.C."/>
            <person name="Stielow J.B."/>
            <person name="Sun H."/>
            <person name="Kurtzman C.P."/>
            <person name="Blackwell M."/>
            <person name="Grigoriev I.V."/>
            <person name="Jeffries T.W."/>
        </authorList>
    </citation>
    <scope>NUCLEOTIDE SEQUENCE [LARGE SCALE GENOMIC DNA]</scope>
    <source>
        <strain evidence="10 11">NRRL YB-4993</strain>
    </source>
</reference>